<evidence type="ECO:0000256" key="1">
    <source>
        <dbReference type="ARBA" id="ARBA00007613"/>
    </source>
</evidence>
<name>A0ABZ1CGB9_9PROT</name>
<feature type="signal peptide" evidence="2">
    <location>
        <begin position="1"/>
        <end position="33"/>
    </location>
</feature>
<dbReference type="InterPro" id="IPR010131">
    <property type="entry name" value="MdtP/NodT-like"/>
</dbReference>
<dbReference type="RefSeq" id="WP_296657404.1">
    <property type="nucleotide sequence ID" value="NZ_CP141769.1"/>
</dbReference>
<accession>A0ABZ1CGB9</accession>
<dbReference type="InterPro" id="IPR003423">
    <property type="entry name" value="OMP_efflux"/>
</dbReference>
<dbReference type="Proteomes" id="UP001334732">
    <property type="component" value="Chromosome"/>
</dbReference>
<organism evidence="3 4">
    <name type="scientific">Thiobacillus sedimenti</name>
    <dbReference type="NCBI Taxonomy" id="3110231"/>
    <lineage>
        <taxon>Bacteria</taxon>
        <taxon>Pseudomonadati</taxon>
        <taxon>Pseudomonadota</taxon>
        <taxon>Betaproteobacteria</taxon>
        <taxon>Nitrosomonadales</taxon>
        <taxon>Thiobacillaceae</taxon>
        <taxon>Thiobacillus</taxon>
    </lineage>
</organism>
<dbReference type="PANTHER" id="PTHR30203:SF24">
    <property type="entry name" value="BLR4935 PROTEIN"/>
    <property type="match status" value="1"/>
</dbReference>
<dbReference type="Pfam" id="PF02321">
    <property type="entry name" value="OEP"/>
    <property type="match status" value="1"/>
</dbReference>
<feature type="chain" id="PRO_5047431747" evidence="2">
    <location>
        <begin position="34"/>
        <end position="429"/>
    </location>
</feature>
<proteinExistence type="inferred from homology"/>
<dbReference type="PANTHER" id="PTHR30203">
    <property type="entry name" value="OUTER MEMBRANE CATION EFFLUX PROTEIN"/>
    <property type="match status" value="1"/>
</dbReference>
<keyword evidence="2" id="KW-0732">Signal</keyword>
<evidence type="ECO:0000313" key="4">
    <source>
        <dbReference type="Proteomes" id="UP001334732"/>
    </source>
</evidence>
<dbReference type="Gene3D" id="1.20.1600.10">
    <property type="entry name" value="Outer membrane efflux proteins (OEP)"/>
    <property type="match status" value="1"/>
</dbReference>
<comment type="similarity">
    <text evidence="1">Belongs to the outer membrane factor (OMF) (TC 1.B.17) family.</text>
</comment>
<dbReference type="SUPFAM" id="SSF56954">
    <property type="entry name" value="Outer membrane efflux proteins (OEP)"/>
    <property type="match status" value="1"/>
</dbReference>
<dbReference type="EMBL" id="CP141769">
    <property type="protein sequence ID" value="WRS38256.1"/>
    <property type="molecule type" value="Genomic_DNA"/>
</dbReference>
<protein>
    <submittedName>
        <fullName evidence="3">TolC family protein</fullName>
    </submittedName>
</protein>
<gene>
    <name evidence="3" type="ORF">VA613_09550</name>
</gene>
<evidence type="ECO:0000313" key="3">
    <source>
        <dbReference type="EMBL" id="WRS38256.1"/>
    </source>
</evidence>
<evidence type="ECO:0000256" key="2">
    <source>
        <dbReference type="SAM" id="SignalP"/>
    </source>
</evidence>
<keyword evidence="4" id="KW-1185">Reference proteome</keyword>
<sequence length="429" mass="47039">MRISQSADRLSRFPLCCVTTLLGLASLVSTAFAEPLSFNAALALAVRETPTLRAESAQVDAARQAAIPAGELPDPKLTLGLDNVPVEGVDRFSLSSEPMTMQRIGVMQEFPNNAKRGARVEVARGRIALSEAQIRITRLTVLRETAAAWIARDTVEHQLAFIDGLYGENRLFDAAVRARIAGGKGSAMEAVSARQEAAMIDARRDELVARRQQSIAALKRWVGPRADAPLEGAAPDWPIAHDALAHALHRHPELAIFDPKAQVLDAEVAEARADKKPDWALELAYQKRGAQFGDMATVQVSFDLPVFAATRQDPKIAARLAEREGLDAEREAVMREHASMLEADFAEYQRLDKAVRRQREVLLPLAGEKVNLALADWRGGKGELVNLVMARRERIDAELMAIALEGERKEVAARLHYAYGEPTLSGEKQ</sequence>
<reference evidence="3 4" key="1">
    <citation type="submission" date="2023-12" db="EMBL/GenBank/DDBJ databases">
        <title>Thiobacillus sedimentum sp. nov., a chemolithoautotrophic sulfur-oxidizing bacterium isolated from freshwater sediment.</title>
        <authorList>
            <person name="Luo J."/>
            <person name="Dai C."/>
        </authorList>
    </citation>
    <scope>NUCLEOTIDE SEQUENCE [LARGE SCALE GENOMIC DNA]</scope>
    <source>
        <strain evidence="3 4">SCUT-2</strain>
    </source>
</reference>